<protein>
    <submittedName>
        <fullName evidence="2">Uncharacterized protein</fullName>
    </submittedName>
</protein>
<feature type="compositionally biased region" description="Basic and acidic residues" evidence="1">
    <location>
        <begin position="503"/>
        <end position="513"/>
    </location>
</feature>
<dbReference type="AlphaFoldDB" id="A0A3R7RRS4"/>
<evidence type="ECO:0000256" key="1">
    <source>
        <dbReference type="SAM" id="MobiDB-lite"/>
    </source>
</evidence>
<gene>
    <name evidence="2" type="ORF">TraAM80_00861</name>
</gene>
<comment type="caution">
    <text evidence="2">The sequence shown here is derived from an EMBL/GenBank/DDBJ whole genome shotgun (WGS) entry which is preliminary data.</text>
</comment>
<organism evidence="2 3">
    <name type="scientific">Trypanosoma rangeli</name>
    <dbReference type="NCBI Taxonomy" id="5698"/>
    <lineage>
        <taxon>Eukaryota</taxon>
        <taxon>Discoba</taxon>
        <taxon>Euglenozoa</taxon>
        <taxon>Kinetoplastea</taxon>
        <taxon>Metakinetoplastina</taxon>
        <taxon>Trypanosomatida</taxon>
        <taxon>Trypanosomatidae</taxon>
        <taxon>Trypanosoma</taxon>
        <taxon>Herpetosoma</taxon>
    </lineage>
</organism>
<feature type="region of interest" description="Disordered" evidence="1">
    <location>
        <begin position="1"/>
        <end position="49"/>
    </location>
</feature>
<dbReference type="Proteomes" id="UP000283634">
    <property type="component" value="Unassembled WGS sequence"/>
</dbReference>
<feature type="region of interest" description="Disordered" evidence="1">
    <location>
        <begin position="220"/>
        <end position="255"/>
    </location>
</feature>
<sequence length="561" mass="62650">MALGSTSATPVASNVGGNEEEEEKKEEETRRQSCENVATATAPDLWVPTQEENVQPASYAVAALVVINMDVAVAKEPVTLSAQSSYAYECSSTTTESPERNLEASEVRKLTFDSYDASQREEKKAVSLEKLTAEEVAPPALPLQQESEAFSQPFYACINALSTPEMELPEAYRLLEATRQEMAVPLSFPRAPRRRDDCRREEGRGSLVLVTGELPLVHTPRIQEPHTPPLSEQPKRYSPLPKQQLSVPDVHSPMTSRTNTTALLCFDRSPLPRPVTLLSQVRTPMPSSQTKVSVTLSHSPSEDRSKLSTLTPQAETFKFNKGGPEDESQYEKRYPVDERALEATPSWPSARCRSRSTGSRKSMVEQLMECCSPDARKEVEHLVATEAAKQTPSLHRGSGQISEALTDTSSISQRVVTRPRRHYYDYTYWERYLREVTRQSAKKERRKDAKKSNRAARKTAALTVAVESEAHMKRQGLPDQEIVSPPAESTPEAKSAVTSALRRATEAVQEKAAWRPSQLQSGHTKKTSAKCASLKKTMSRKGREQISRRRRRSSGKQNRRK</sequence>
<dbReference type="EMBL" id="MKGL01000016">
    <property type="protein sequence ID" value="RNF11533.1"/>
    <property type="molecule type" value="Genomic_DNA"/>
</dbReference>
<reference evidence="2 3" key="1">
    <citation type="journal article" date="2018" name="BMC Genomics">
        <title>Genomic comparison of Trypanosoma conorhini and Trypanosoma rangeli to Trypanosoma cruzi strains of high and low virulence.</title>
        <authorList>
            <person name="Bradwell K.R."/>
            <person name="Koparde V.N."/>
            <person name="Matveyev A.V."/>
            <person name="Serrano M.G."/>
            <person name="Alves J.M."/>
            <person name="Parikh H."/>
            <person name="Huang B."/>
            <person name="Lee V."/>
            <person name="Espinosa-Alvarez O."/>
            <person name="Ortiz P.A."/>
            <person name="Costa-Martins A.G."/>
            <person name="Teixeira M.M."/>
            <person name="Buck G.A."/>
        </authorList>
    </citation>
    <scope>NUCLEOTIDE SEQUENCE [LARGE SCALE GENOMIC DNA]</scope>
    <source>
        <strain evidence="2 3">AM80</strain>
    </source>
</reference>
<evidence type="ECO:0000313" key="2">
    <source>
        <dbReference type="EMBL" id="RNF11533.1"/>
    </source>
</evidence>
<name>A0A3R7RRS4_TRYRA</name>
<feature type="compositionally biased region" description="Basic residues" evidence="1">
    <location>
        <begin position="548"/>
        <end position="561"/>
    </location>
</feature>
<feature type="compositionally biased region" description="Polar residues" evidence="1">
    <location>
        <begin position="1"/>
        <end position="16"/>
    </location>
</feature>
<keyword evidence="3" id="KW-1185">Reference proteome</keyword>
<proteinExistence type="predicted"/>
<evidence type="ECO:0000313" key="3">
    <source>
        <dbReference type="Proteomes" id="UP000283634"/>
    </source>
</evidence>
<dbReference type="GeneID" id="40324794"/>
<feature type="region of interest" description="Disordered" evidence="1">
    <location>
        <begin position="438"/>
        <end position="561"/>
    </location>
</feature>
<dbReference type="RefSeq" id="XP_029242243.1">
    <property type="nucleotide sequence ID" value="XM_029377924.1"/>
</dbReference>
<accession>A0A3R7RRS4</accession>
<dbReference type="OrthoDB" id="250000at2759"/>
<dbReference type="VEuPathDB" id="TriTrypDB:TRSC58_03703"/>